<dbReference type="InterPro" id="IPR004474">
    <property type="entry name" value="LytR_CpsA_psr"/>
</dbReference>
<evidence type="ECO:0000256" key="1">
    <source>
        <dbReference type="ARBA" id="ARBA00006068"/>
    </source>
</evidence>
<dbReference type="AlphaFoldDB" id="A0A5C4MA17"/>
<sequence>METSPTDAPSEGADTGHDTGHDAGPDTGHDAGSTPAEPPRRRRTLRRVLIGLAACFVVLGLVLVGTAWYLQDHLVGQVDRVDDAFAGLESRPAPAQGEGLNILLMGTDRRSDEPTTGDDAKAPTWLPGEQRTDSLMVLHIDSDRQHATLVSIPRDSWVTVPGHGENKINAAFSFAGPSLAVETVEELTDLRIDHLAIIDWDGFEALTDELGGVTIDVPRTVRDSARGKTWEAGEHHMNGEEALLYVRQRYGLTGGDFDRIKRQQNFLRALMRQTLSGETMSSPTTLYGVLNSVTKHLTVDSEWTTGDMRSLVLSLRSMRARDVTFTTVPVKGTGREGKQSVVRLDRDKGRELWGAIREDRAAEWVEANGGGLPASVS</sequence>
<organism evidence="5 6">
    <name type="scientific">Mumia zhuanghuii</name>
    <dbReference type="NCBI Taxonomy" id="2585211"/>
    <lineage>
        <taxon>Bacteria</taxon>
        <taxon>Bacillati</taxon>
        <taxon>Actinomycetota</taxon>
        <taxon>Actinomycetes</taxon>
        <taxon>Propionibacteriales</taxon>
        <taxon>Nocardioidaceae</taxon>
        <taxon>Mumia</taxon>
    </lineage>
</organism>
<evidence type="ECO:0000256" key="2">
    <source>
        <dbReference type="SAM" id="MobiDB-lite"/>
    </source>
</evidence>
<dbReference type="Gene3D" id="3.40.630.190">
    <property type="entry name" value="LCP protein"/>
    <property type="match status" value="1"/>
</dbReference>
<accession>A0A5C4MA17</accession>
<protein>
    <submittedName>
        <fullName evidence="5">LytR family transcriptional regulator</fullName>
    </submittedName>
</protein>
<feature type="domain" description="Cell envelope-related transcriptional attenuator" evidence="4">
    <location>
        <begin position="131"/>
        <end position="274"/>
    </location>
</feature>
<dbReference type="RefSeq" id="WP_139107161.1">
    <property type="nucleotide sequence ID" value="NZ_VDFR01000202.1"/>
</dbReference>
<feature type="transmembrane region" description="Helical" evidence="3">
    <location>
        <begin position="48"/>
        <end position="70"/>
    </location>
</feature>
<dbReference type="OrthoDB" id="9782542at2"/>
<evidence type="ECO:0000313" key="5">
    <source>
        <dbReference type="EMBL" id="TNC31623.1"/>
    </source>
</evidence>
<evidence type="ECO:0000313" key="6">
    <source>
        <dbReference type="Proteomes" id="UP000306740"/>
    </source>
</evidence>
<reference evidence="5 6" key="1">
    <citation type="submission" date="2019-05" db="EMBL/GenBank/DDBJ databases">
        <title>Mumia sp. nov., isolated from the intestinal contents of plateau pika (Ochotona curzoniae) in the Qinghai-Tibet plateau of China.</title>
        <authorList>
            <person name="Tian Z."/>
        </authorList>
    </citation>
    <scope>NUCLEOTIDE SEQUENCE [LARGE SCALE GENOMIC DNA]</scope>
    <source>
        <strain evidence="6">527</strain>
    </source>
</reference>
<keyword evidence="3" id="KW-0812">Transmembrane</keyword>
<evidence type="ECO:0000259" key="4">
    <source>
        <dbReference type="Pfam" id="PF03816"/>
    </source>
</evidence>
<comment type="similarity">
    <text evidence="1">Belongs to the LytR/CpsA/Psr (LCP) family.</text>
</comment>
<dbReference type="PANTHER" id="PTHR33392:SF6">
    <property type="entry name" value="POLYISOPRENYL-TEICHOIC ACID--PEPTIDOGLYCAN TEICHOIC ACID TRANSFERASE TAGU"/>
    <property type="match status" value="1"/>
</dbReference>
<feature type="region of interest" description="Disordered" evidence="2">
    <location>
        <begin position="1"/>
        <end position="40"/>
    </location>
</feature>
<dbReference type="EMBL" id="VDFR01000202">
    <property type="protein sequence ID" value="TNC31623.1"/>
    <property type="molecule type" value="Genomic_DNA"/>
</dbReference>
<keyword evidence="3" id="KW-1133">Transmembrane helix</keyword>
<evidence type="ECO:0000256" key="3">
    <source>
        <dbReference type="SAM" id="Phobius"/>
    </source>
</evidence>
<name>A0A5C4MA17_9ACTN</name>
<dbReference type="InterPro" id="IPR050922">
    <property type="entry name" value="LytR/CpsA/Psr_CW_biosynth"/>
</dbReference>
<dbReference type="Proteomes" id="UP000306740">
    <property type="component" value="Unassembled WGS sequence"/>
</dbReference>
<dbReference type="NCBIfam" id="TIGR00350">
    <property type="entry name" value="lytR_cpsA_psr"/>
    <property type="match status" value="1"/>
</dbReference>
<keyword evidence="3" id="KW-0472">Membrane</keyword>
<dbReference type="PANTHER" id="PTHR33392">
    <property type="entry name" value="POLYISOPRENYL-TEICHOIC ACID--PEPTIDOGLYCAN TEICHOIC ACID TRANSFERASE TAGU"/>
    <property type="match status" value="1"/>
</dbReference>
<comment type="caution">
    <text evidence="5">The sequence shown here is derived from an EMBL/GenBank/DDBJ whole genome shotgun (WGS) entry which is preliminary data.</text>
</comment>
<feature type="compositionally biased region" description="Basic and acidic residues" evidence="2">
    <location>
        <begin position="14"/>
        <end position="29"/>
    </location>
</feature>
<gene>
    <name evidence="5" type="ORF">FHE65_31095</name>
</gene>
<dbReference type="Pfam" id="PF03816">
    <property type="entry name" value="LytR_cpsA_psr"/>
    <property type="match status" value="1"/>
</dbReference>
<proteinExistence type="inferred from homology"/>